<proteinExistence type="inferred from homology"/>
<keyword evidence="5" id="KW-0843">Virulence</keyword>
<reference evidence="10 11" key="1">
    <citation type="submission" date="2018-06" db="EMBL/GenBank/DDBJ databases">
        <authorList>
            <consortium name="Pathogen Informatics"/>
            <person name="Doyle S."/>
        </authorList>
    </citation>
    <scope>NUCLEOTIDE SEQUENCE [LARGE SCALE GENOMIC DNA]</scope>
    <source>
        <strain evidence="10 11">4028STDY6275292</strain>
    </source>
</reference>
<evidence type="ECO:0000256" key="4">
    <source>
        <dbReference type="ARBA" id="ARBA00022737"/>
    </source>
</evidence>
<dbReference type="GO" id="GO:0005576">
    <property type="term" value="C:extracellular region"/>
    <property type="evidence" value="ECO:0007669"/>
    <property type="project" value="UniProtKB-SubCell"/>
</dbReference>
<comment type="caution">
    <text evidence="10">The sequence shown here is derived from an EMBL/GenBank/DDBJ whole genome shotgun (WGS) entry which is preliminary data.</text>
</comment>
<dbReference type="Pfam" id="PF06128">
    <property type="entry name" value="Shigella_OspC"/>
    <property type="match status" value="1"/>
</dbReference>
<dbReference type="GO" id="GO:0090729">
    <property type="term" value="F:toxin activity"/>
    <property type="evidence" value="ECO:0007669"/>
    <property type="project" value="UniProtKB-KW"/>
</dbReference>
<keyword evidence="6" id="KW-0040">ANK repeat</keyword>
<comment type="subcellular location">
    <subcellularLocation>
        <location evidence="1">Secreted</location>
    </subcellularLocation>
</comment>
<evidence type="ECO:0000256" key="7">
    <source>
        <dbReference type="ARBA" id="ARBA00023239"/>
    </source>
</evidence>
<evidence type="ECO:0000256" key="2">
    <source>
        <dbReference type="ARBA" id="ARBA00022525"/>
    </source>
</evidence>
<evidence type="ECO:0000256" key="8">
    <source>
        <dbReference type="ARBA" id="ARBA00029451"/>
    </source>
</evidence>
<evidence type="ECO:0000256" key="1">
    <source>
        <dbReference type="ARBA" id="ARBA00004613"/>
    </source>
</evidence>
<dbReference type="GO" id="GO:0140740">
    <property type="term" value="F:ADP-riboxanase activity"/>
    <property type="evidence" value="ECO:0007669"/>
    <property type="project" value="UniProtKB-ARBA"/>
</dbReference>
<keyword evidence="2" id="KW-0964">Secreted</keyword>
<comment type="catalytic activity">
    <reaction evidence="9">
        <text>L-arginyl-[protein] + NAD(+) = ADP-riboxanated L-argininyl-[protein] + nicotinamide + NH4(+) + H(+)</text>
        <dbReference type="Rhea" id="RHEA:69500"/>
        <dbReference type="Rhea" id="RHEA-COMP:10532"/>
        <dbReference type="Rhea" id="RHEA-COMP:17719"/>
        <dbReference type="ChEBI" id="CHEBI:15378"/>
        <dbReference type="ChEBI" id="CHEBI:17154"/>
        <dbReference type="ChEBI" id="CHEBI:28938"/>
        <dbReference type="ChEBI" id="CHEBI:29965"/>
        <dbReference type="ChEBI" id="CHEBI:57540"/>
        <dbReference type="ChEBI" id="CHEBI:184300"/>
    </reaction>
    <physiologicalReaction direction="left-to-right" evidence="9">
        <dbReference type="Rhea" id="RHEA:69501"/>
    </physiologicalReaction>
</comment>
<keyword evidence="7" id="KW-0456">Lyase</keyword>
<evidence type="ECO:0000256" key="6">
    <source>
        <dbReference type="ARBA" id="ARBA00023043"/>
    </source>
</evidence>
<evidence type="ECO:0000256" key="9">
    <source>
        <dbReference type="ARBA" id="ARBA00047641"/>
    </source>
</evidence>
<sequence length="34" mass="4091">MMEKMNNNRYCNLYDVEYLLSKDGANYKFFNSCA</sequence>
<evidence type="ECO:0000313" key="10">
    <source>
        <dbReference type="EMBL" id="SRR28690.1"/>
    </source>
</evidence>
<gene>
    <name evidence="10" type="ORF">SAMEA3710766_04628</name>
</gene>
<evidence type="ECO:0000313" key="11">
    <source>
        <dbReference type="Proteomes" id="UP000251393"/>
    </source>
</evidence>
<dbReference type="Proteomes" id="UP000251393">
    <property type="component" value="Unassembled WGS sequence"/>
</dbReference>
<keyword evidence="3" id="KW-0800">Toxin</keyword>
<comment type="similarity">
    <text evidence="8">Belongs to the OspC family.</text>
</comment>
<evidence type="ECO:0000256" key="3">
    <source>
        <dbReference type="ARBA" id="ARBA00022656"/>
    </source>
</evidence>
<accession>A0A8B4LKD9</accession>
<keyword evidence="4" id="KW-0677">Repeat</keyword>
<name>A0A8B4LKD9_SHISO</name>
<dbReference type="EMBL" id="UDYI01000257">
    <property type="protein sequence ID" value="SRR28690.1"/>
    <property type="molecule type" value="Genomic_DNA"/>
</dbReference>
<evidence type="ECO:0000256" key="5">
    <source>
        <dbReference type="ARBA" id="ARBA00023026"/>
    </source>
</evidence>
<dbReference type="InterPro" id="IPR010366">
    <property type="entry name" value="OspC1-4"/>
</dbReference>
<dbReference type="AlphaFoldDB" id="A0A8B4LKD9"/>
<organism evidence="10 11">
    <name type="scientific">Shigella sonnei</name>
    <dbReference type="NCBI Taxonomy" id="624"/>
    <lineage>
        <taxon>Bacteria</taxon>
        <taxon>Pseudomonadati</taxon>
        <taxon>Pseudomonadota</taxon>
        <taxon>Gammaproteobacteria</taxon>
        <taxon>Enterobacterales</taxon>
        <taxon>Enterobacteriaceae</taxon>
        <taxon>Shigella</taxon>
    </lineage>
</organism>
<protein>
    <submittedName>
        <fullName evidence="10">OspC3</fullName>
    </submittedName>
</protein>